<dbReference type="InterPro" id="IPR038911">
    <property type="entry name" value="SCLT1"/>
</dbReference>
<feature type="region of interest" description="Disordered" evidence="2">
    <location>
        <begin position="1"/>
        <end position="143"/>
    </location>
</feature>
<dbReference type="Gene3D" id="1.20.5.1160">
    <property type="entry name" value="Vasodilator-stimulated phosphoprotein"/>
    <property type="match status" value="1"/>
</dbReference>
<evidence type="ECO:0000313" key="4">
    <source>
        <dbReference type="Proteomes" id="UP001527925"/>
    </source>
</evidence>
<dbReference type="InterPro" id="IPR031887">
    <property type="entry name" value="SDCCAG8"/>
</dbReference>
<keyword evidence="4" id="KW-1185">Reference proteome</keyword>
<feature type="coiled-coil region" evidence="1">
    <location>
        <begin position="719"/>
        <end position="753"/>
    </location>
</feature>
<comment type="caution">
    <text evidence="3">The sequence shown here is derived from an EMBL/GenBank/DDBJ whole genome shotgun (WGS) entry which is preliminary data.</text>
</comment>
<evidence type="ECO:0000313" key="3">
    <source>
        <dbReference type="EMBL" id="KAL2915100.1"/>
    </source>
</evidence>
<feature type="coiled-coil region" evidence="1">
    <location>
        <begin position="649"/>
        <end position="690"/>
    </location>
</feature>
<evidence type="ECO:0000256" key="2">
    <source>
        <dbReference type="SAM" id="MobiDB-lite"/>
    </source>
</evidence>
<name>A0ABR4N6G2_9FUNG</name>
<feature type="compositionally biased region" description="Low complexity" evidence="2">
    <location>
        <begin position="97"/>
        <end position="109"/>
    </location>
</feature>
<dbReference type="PANTHER" id="PTHR35970:SF1">
    <property type="entry name" value="SODIUM CHANNEL AND CLATHRIN LINKER 1"/>
    <property type="match status" value="1"/>
</dbReference>
<keyword evidence="1" id="KW-0175">Coiled coil</keyword>
<feature type="coiled-coil region" evidence="1">
    <location>
        <begin position="274"/>
        <end position="374"/>
    </location>
</feature>
<dbReference type="PANTHER" id="PTHR35970">
    <property type="entry name" value="SODIUM CHANNEL AND CLATHRIN LINKER 1"/>
    <property type="match status" value="1"/>
</dbReference>
<dbReference type="Proteomes" id="UP001527925">
    <property type="component" value="Unassembled WGS sequence"/>
</dbReference>
<feature type="compositionally biased region" description="Polar residues" evidence="2">
    <location>
        <begin position="74"/>
        <end position="84"/>
    </location>
</feature>
<protein>
    <submittedName>
        <fullName evidence="3">Uncharacterized protein</fullName>
    </submittedName>
</protein>
<dbReference type="Pfam" id="PF15964">
    <property type="entry name" value="CCCAP"/>
    <property type="match status" value="1"/>
</dbReference>
<proteinExistence type="predicted"/>
<accession>A0ABR4N6G2</accession>
<feature type="compositionally biased region" description="Polar residues" evidence="2">
    <location>
        <begin position="51"/>
        <end position="60"/>
    </location>
</feature>
<feature type="coiled-coil region" evidence="1">
    <location>
        <begin position="450"/>
        <end position="509"/>
    </location>
</feature>
<feature type="coiled-coil region" evidence="1">
    <location>
        <begin position="535"/>
        <end position="612"/>
    </location>
</feature>
<reference evidence="3 4" key="1">
    <citation type="submission" date="2023-09" db="EMBL/GenBank/DDBJ databases">
        <title>Pangenome analysis of Batrachochytrium dendrobatidis and related Chytrids.</title>
        <authorList>
            <person name="Yacoub M.N."/>
            <person name="Stajich J.E."/>
            <person name="James T.Y."/>
        </authorList>
    </citation>
    <scope>NUCLEOTIDE SEQUENCE [LARGE SCALE GENOMIC DNA]</scope>
    <source>
        <strain evidence="3 4">JEL0888</strain>
    </source>
</reference>
<organism evidence="3 4">
    <name type="scientific">Polyrhizophydium stewartii</name>
    <dbReference type="NCBI Taxonomy" id="2732419"/>
    <lineage>
        <taxon>Eukaryota</taxon>
        <taxon>Fungi</taxon>
        <taxon>Fungi incertae sedis</taxon>
        <taxon>Chytridiomycota</taxon>
        <taxon>Chytridiomycota incertae sedis</taxon>
        <taxon>Chytridiomycetes</taxon>
        <taxon>Rhizophydiales</taxon>
        <taxon>Rhizophydiales incertae sedis</taxon>
        <taxon>Polyrhizophydium</taxon>
    </lineage>
</organism>
<sequence>MSGDHPASGAAATRSDTAFKESDDLGLSSRRTDPLRMQLAQMPDLRPSTKRLGSQASVSAKVSFASIDRLAQPEQAQKQPGTTDRPTDAPNPKEPTPEAAAPAAQPAIASRSPSHHHLAADTNPLPSHHAPSAPPSIGVNQPAGWIHSLPSSLHAAPSFDLDRLTTDDAREHRDRLEIMIAENDHLVEQNRQSAREIDSLRDQVERYGRTLGVQVAELEAAKDRVRSLEHEISVLNDAKDALEREVKIGNNDAAHSRADVEALQNQIRHRNRELDACHAKIAELKKALSEITERYQLHIKEAAANAEREKELIDELRAKSASLDGECQSRVCATQSAKEVADLRQQNETLLQVNRELEKRIAALERKEIASMEESQRCAHELDEARFERDKAIERETRARDEVAHLAAKLAEMPAKYAEKNEAAIETLRSQFNQDRRKFADETSKLEVLCATLQNQAERAIREKRAAESELEKLTRHIPAETDRLTMMIEELHSKLRASERERADAMHKVESVHQKLAREQNAFETERAQSGTRVEEAYRRLRKVERELEETKQERISMHTRISALEHERKTLLEQRTKKQLQHEAEVASLTERSQSQVSELESKLEHVTEAHSKICRDMQQLLADQRRLGEKWKDESARMTEHYESALAHSRAQIAQFQTKVNDLEAQLQKASARHRDLMEQIAHEKREQSGMHARCLNAESRIESLGRQVGLLVGKEAEMIEERKRLQREVDRLTMEKERLQKDARSQMKHEIGLNTARLRQVAVVDAVEHNPHAAPVAGGLGDARDLEAEIARLRERLAELAGDISDASEP</sequence>
<dbReference type="Gene3D" id="1.10.287.1490">
    <property type="match status" value="1"/>
</dbReference>
<gene>
    <name evidence="3" type="ORF">HK105_205424</name>
</gene>
<dbReference type="EMBL" id="JADGIZ020000027">
    <property type="protein sequence ID" value="KAL2915100.1"/>
    <property type="molecule type" value="Genomic_DNA"/>
</dbReference>
<evidence type="ECO:0000256" key="1">
    <source>
        <dbReference type="SAM" id="Coils"/>
    </source>
</evidence>
<feature type="coiled-coil region" evidence="1">
    <location>
        <begin position="183"/>
        <end position="245"/>
    </location>
</feature>